<name>A0AAI8X0Z1_MYCAV</name>
<evidence type="ECO:0000313" key="2">
    <source>
        <dbReference type="EMBL" id="BBN46201.1"/>
    </source>
</evidence>
<reference evidence="2 3" key="1">
    <citation type="submission" date="2019-09" db="EMBL/GenBank/DDBJ databases">
        <title>Complete genome sequence of Mycobacterium avium subsp. hominissuis strain JP-H-1.</title>
        <authorList>
            <person name="Kinoshita Y."/>
            <person name="Niwa H."/>
            <person name="Uchida-Fujii E."/>
            <person name="Nukada T."/>
        </authorList>
    </citation>
    <scope>NUCLEOTIDE SEQUENCE [LARGE SCALE GENOMIC DNA]</scope>
    <source>
        <strain evidence="2 3">JP-H-1</strain>
    </source>
</reference>
<dbReference type="EMBL" id="AP020326">
    <property type="protein sequence ID" value="BBN46201.1"/>
    <property type="molecule type" value="Genomic_DNA"/>
</dbReference>
<feature type="region of interest" description="Disordered" evidence="1">
    <location>
        <begin position="23"/>
        <end position="65"/>
    </location>
</feature>
<organism evidence="2 3">
    <name type="scientific">Mycobacterium avium subsp. hominissuis</name>
    <dbReference type="NCBI Taxonomy" id="439334"/>
    <lineage>
        <taxon>Bacteria</taxon>
        <taxon>Bacillati</taxon>
        <taxon>Actinomycetota</taxon>
        <taxon>Actinomycetes</taxon>
        <taxon>Mycobacteriales</taxon>
        <taxon>Mycobacteriaceae</taxon>
        <taxon>Mycobacterium</taxon>
        <taxon>Mycobacterium avium complex (MAC)</taxon>
    </lineage>
</organism>
<protein>
    <submittedName>
        <fullName evidence="2">Uncharacterized protein</fullName>
    </submittedName>
</protein>
<dbReference type="Proteomes" id="UP000327362">
    <property type="component" value="Chromosome"/>
</dbReference>
<accession>A0AAI8X0Z1</accession>
<sequence>MPGVSDYNPRHAMDMDALDAEASEFSWGSGLEPKELRAAPPSEGGRYRGTGPPCEKHIKVSNRPR</sequence>
<evidence type="ECO:0000313" key="3">
    <source>
        <dbReference type="Proteomes" id="UP000327362"/>
    </source>
</evidence>
<evidence type="ECO:0000256" key="1">
    <source>
        <dbReference type="SAM" id="MobiDB-lite"/>
    </source>
</evidence>
<gene>
    <name evidence="2" type="ORF">JPH1_06760</name>
</gene>
<proteinExistence type="predicted"/>
<dbReference type="AlphaFoldDB" id="A0AAI8X0Z1"/>